<reference evidence="1" key="2">
    <citation type="journal article" date="2015" name="Data Brief">
        <title>Shoot transcriptome of the giant reed, Arundo donax.</title>
        <authorList>
            <person name="Barrero R.A."/>
            <person name="Guerrero F.D."/>
            <person name="Moolhuijzen P."/>
            <person name="Goolsby J.A."/>
            <person name="Tidwell J."/>
            <person name="Bellgard S.E."/>
            <person name="Bellgard M.I."/>
        </authorList>
    </citation>
    <scope>NUCLEOTIDE SEQUENCE</scope>
    <source>
        <tissue evidence="1">Shoot tissue taken approximately 20 cm above the soil surface</tissue>
    </source>
</reference>
<proteinExistence type="predicted"/>
<dbReference type="EMBL" id="GBRH01223580">
    <property type="protein sequence ID" value="JAD74315.1"/>
    <property type="molecule type" value="Transcribed_RNA"/>
</dbReference>
<organism evidence="1">
    <name type="scientific">Arundo donax</name>
    <name type="common">Giant reed</name>
    <name type="synonym">Donax arundinaceus</name>
    <dbReference type="NCBI Taxonomy" id="35708"/>
    <lineage>
        <taxon>Eukaryota</taxon>
        <taxon>Viridiplantae</taxon>
        <taxon>Streptophyta</taxon>
        <taxon>Embryophyta</taxon>
        <taxon>Tracheophyta</taxon>
        <taxon>Spermatophyta</taxon>
        <taxon>Magnoliopsida</taxon>
        <taxon>Liliopsida</taxon>
        <taxon>Poales</taxon>
        <taxon>Poaceae</taxon>
        <taxon>PACMAD clade</taxon>
        <taxon>Arundinoideae</taxon>
        <taxon>Arundineae</taxon>
        <taxon>Arundo</taxon>
    </lineage>
</organism>
<evidence type="ECO:0000313" key="1">
    <source>
        <dbReference type="EMBL" id="JAD74315.1"/>
    </source>
</evidence>
<name>A0A0A9CLP7_ARUDO</name>
<sequence>MTQSVCCRCSAHSSIKISASSTKSTLLVLLVTLDTCNNQPSCYCIFLFQICCP</sequence>
<reference evidence="1" key="1">
    <citation type="submission" date="2014-09" db="EMBL/GenBank/DDBJ databases">
        <authorList>
            <person name="Magalhaes I.L.F."/>
            <person name="Oliveira U."/>
            <person name="Santos F.R."/>
            <person name="Vidigal T.H.D.A."/>
            <person name="Brescovit A.D."/>
            <person name="Santos A.J."/>
        </authorList>
    </citation>
    <scope>NUCLEOTIDE SEQUENCE</scope>
    <source>
        <tissue evidence="1">Shoot tissue taken approximately 20 cm above the soil surface</tissue>
    </source>
</reference>
<protein>
    <submittedName>
        <fullName evidence="1">Uncharacterized protein</fullName>
    </submittedName>
</protein>
<dbReference type="AlphaFoldDB" id="A0A0A9CLP7"/>
<accession>A0A0A9CLP7</accession>